<accession>A0A4R3LCG5</accession>
<evidence type="ECO:0000259" key="1">
    <source>
        <dbReference type="Pfam" id="PF08338"/>
    </source>
</evidence>
<dbReference type="AlphaFoldDB" id="A0A4R3LCG5"/>
<dbReference type="Pfam" id="PF08338">
    <property type="entry name" value="DUF1731"/>
    <property type="match status" value="1"/>
</dbReference>
<sequence length="88" mass="9677">MIGSNDYGVRKRHFRGRVVTAKVGEVVLHHPTFLPIPGFLLRSIFGETAETLLIGGAKVMPTRLIEAGYSFTDPDLLTVLTKILANKN</sequence>
<protein>
    <submittedName>
        <fullName evidence="2">Uncharacterized protein DUF1731</fullName>
    </submittedName>
</protein>
<dbReference type="Proteomes" id="UP000294937">
    <property type="component" value="Unassembled WGS sequence"/>
</dbReference>
<reference evidence="2 3" key="1">
    <citation type="submission" date="2019-03" db="EMBL/GenBank/DDBJ databases">
        <title>Genomic Encyclopedia of Type Strains, Phase IV (KMG-IV): sequencing the most valuable type-strain genomes for metagenomic binning, comparative biology and taxonomic classification.</title>
        <authorList>
            <person name="Goeker M."/>
        </authorList>
    </citation>
    <scope>NUCLEOTIDE SEQUENCE [LARGE SCALE GENOMIC DNA]</scope>
    <source>
        <strain evidence="2 3">DSM 45707</strain>
    </source>
</reference>
<dbReference type="InterPro" id="IPR013549">
    <property type="entry name" value="DUF1731"/>
</dbReference>
<dbReference type="RefSeq" id="WP_131923337.1">
    <property type="nucleotide sequence ID" value="NZ_SMAG01000001.1"/>
</dbReference>
<proteinExistence type="predicted"/>
<evidence type="ECO:0000313" key="3">
    <source>
        <dbReference type="Proteomes" id="UP000294937"/>
    </source>
</evidence>
<feature type="domain" description="DUF1731" evidence="1">
    <location>
        <begin position="36"/>
        <end position="81"/>
    </location>
</feature>
<dbReference type="Gene3D" id="3.40.50.720">
    <property type="entry name" value="NAD(P)-binding Rossmann-like Domain"/>
    <property type="match status" value="1"/>
</dbReference>
<evidence type="ECO:0000313" key="2">
    <source>
        <dbReference type="EMBL" id="TCS96965.1"/>
    </source>
</evidence>
<gene>
    <name evidence="2" type="ORF">EDD58_101612</name>
</gene>
<comment type="caution">
    <text evidence="2">The sequence shown here is derived from an EMBL/GenBank/DDBJ whole genome shotgun (WGS) entry which is preliminary data.</text>
</comment>
<dbReference type="PANTHER" id="PTHR11092">
    <property type="entry name" value="SUGAR NUCLEOTIDE EPIMERASE RELATED"/>
    <property type="match status" value="1"/>
</dbReference>
<dbReference type="EMBL" id="SMAG01000001">
    <property type="protein sequence ID" value="TCS96965.1"/>
    <property type="molecule type" value="Genomic_DNA"/>
</dbReference>
<dbReference type="OrthoDB" id="9801773at2"/>
<organism evidence="2 3">
    <name type="scientific">Hazenella coriacea</name>
    <dbReference type="NCBI Taxonomy" id="1179467"/>
    <lineage>
        <taxon>Bacteria</taxon>
        <taxon>Bacillati</taxon>
        <taxon>Bacillota</taxon>
        <taxon>Bacilli</taxon>
        <taxon>Bacillales</taxon>
        <taxon>Thermoactinomycetaceae</taxon>
        <taxon>Hazenella</taxon>
    </lineage>
</organism>
<dbReference type="PANTHER" id="PTHR11092:SF0">
    <property type="entry name" value="EPIMERASE FAMILY PROTEIN SDR39U1"/>
    <property type="match status" value="1"/>
</dbReference>
<keyword evidence="3" id="KW-1185">Reference proteome</keyword>
<name>A0A4R3LCG5_9BACL</name>